<dbReference type="CDD" id="cd00383">
    <property type="entry name" value="trans_reg_C"/>
    <property type="match status" value="1"/>
</dbReference>
<dbReference type="PROSITE" id="PS50110">
    <property type="entry name" value="RESPONSE_REGULATORY"/>
    <property type="match status" value="1"/>
</dbReference>
<dbReference type="Pfam" id="PF00486">
    <property type="entry name" value="Trans_reg_C"/>
    <property type="match status" value="1"/>
</dbReference>
<feature type="modified residue" description="4-aspartylphosphate" evidence="6">
    <location>
        <position position="65"/>
    </location>
</feature>
<evidence type="ECO:0000256" key="5">
    <source>
        <dbReference type="ARBA" id="ARBA00023163"/>
    </source>
</evidence>
<dbReference type="InterPro" id="IPR036388">
    <property type="entry name" value="WH-like_DNA-bd_sf"/>
</dbReference>
<evidence type="ECO:0000313" key="11">
    <source>
        <dbReference type="Proteomes" id="UP000019805"/>
    </source>
</evidence>
<evidence type="ECO:0000259" key="8">
    <source>
        <dbReference type="PROSITE" id="PS50110"/>
    </source>
</evidence>
<dbReference type="PROSITE" id="PS51755">
    <property type="entry name" value="OMPR_PHOB"/>
    <property type="match status" value="1"/>
</dbReference>
<feature type="DNA-binding region" description="OmpR/PhoB-type" evidence="7">
    <location>
        <begin position="138"/>
        <end position="232"/>
    </location>
</feature>
<evidence type="ECO:0000256" key="2">
    <source>
        <dbReference type="ARBA" id="ARBA00023012"/>
    </source>
</evidence>
<dbReference type="FunFam" id="1.10.10.10:FF:000005">
    <property type="entry name" value="Two-component system response regulator"/>
    <property type="match status" value="1"/>
</dbReference>
<keyword evidence="3" id="KW-0805">Transcription regulation</keyword>
<dbReference type="InterPro" id="IPR001789">
    <property type="entry name" value="Sig_transdc_resp-reg_receiver"/>
</dbReference>
<keyword evidence="5" id="KW-0804">Transcription</keyword>
<feature type="domain" description="OmpR/PhoB-type" evidence="9">
    <location>
        <begin position="138"/>
        <end position="232"/>
    </location>
</feature>
<dbReference type="STRING" id="1437824.BN940_04516"/>
<dbReference type="Gene3D" id="3.40.50.2300">
    <property type="match status" value="1"/>
</dbReference>
<dbReference type="AlphaFoldDB" id="W8X2T2"/>
<dbReference type="EMBL" id="HG916765">
    <property type="protein sequence ID" value="CDM23376.1"/>
    <property type="molecule type" value="Genomic_DNA"/>
</dbReference>
<dbReference type="SMART" id="SM00862">
    <property type="entry name" value="Trans_reg_C"/>
    <property type="match status" value="1"/>
</dbReference>
<reference evidence="10 11" key="1">
    <citation type="journal article" date="2014" name="BMC Microbiol.">
        <title>The oxygen-independent metabolism of cyclic monoterpenes in Castellaniella defragrans 65Phen.</title>
        <authorList>
            <person name="Petasch J."/>
            <person name="Disch E.M."/>
            <person name="Markert S."/>
            <person name="Becher D."/>
            <person name="Schweder T."/>
            <person name="Huttel B."/>
            <person name="Reinhardt R."/>
            <person name="Harder J."/>
        </authorList>
    </citation>
    <scope>NUCLEOTIDE SEQUENCE [LARGE SCALE GENOMIC DNA]</scope>
    <source>
        <strain evidence="10">65Phen</strain>
    </source>
</reference>
<dbReference type="PANTHER" id="PTHR48111">
    <property type="entry name" value="REGULATOR OF RPOS"/>
    <property type="match status" value="1"/>
</dbReference>
<evidence type="ECO:0000256" key="7">
    <source>
        <dbReference type="PROSITE-ProRule" id="PRU01091"/>
    </source>
</evidence>
<dbReference type="InterPro" id="IPR001867">
    <property type="entry name" value="OmpR/PhoB-type_DNA-bd"/>
</dbReference>
<keyword evidence="4 7" id="KW-0238">DNA-binding</keyword>
<dbReference type="KEGG" id="cdn:BN940_04516"/>
<dbReference type="GO" id="GO:0006355">
    <property type="term" value="P:regulation of DNA-templated transcription"/>
    <property type="evidence" value="ECO:0007669"/>
    <property type="project" value="InterPro"/>
</dbReference>
<keyword evidence="11" id="KW-1185">Reference proteome</keyword>
<dbReference type="GO" id="GO:0000976">
    <property type="term" value="F:transcription cis-regulatory region binding"/>
    <property type="evidence" value="ECO:0007669"/>
    <property type="project" value="TreeGrafter"/>
</dbReference>
<dbReference type="Gene3D" id="1.10.10.10">
    <property type="entry name" value="Winged helix-like DNA-binding domain superfamily/Winged helix DNA-binding domain"/>
    <property type="match status" value="1"/>
</dbReference>
<gene>
    <name evidence="10" type="ORF">BN940_04516</name>
</gene>
<sequence length="235" mass="26065">MGGHAPAAPRRETPMRLLVAEDEPVLAAQLKAALEKSGYVIDVAADGLDAEHQGLSEPYDLAVLDLGLPGRDGLSVLRAWREAGRRMPVLILTARDNWHDKVAGIDAGADDYLTKPFHQEELEARVRALLRRAGGHATADIRCGPLLLDTRQSRVLLDDAPLDLTSHEYRVLAYLLMHQDEVVSRSQLVEHIYAQDFDRDSNTIEVFVARLRRKIPPGLIQTVRGLGYRLSADAR</sequence>
<dbReference type="HOGENOM" id="CLU_000445_30_1_4"/>
<dbReference type="InterPro" id="IPR039420">
    <property type="entry name" value="WalR-like"/>
</dbReference>
<dbReference type="Gene3D" id="6.10.250.690">
    <property type="match status" value="1"/>
</dbReference>
<dbReference type="PANTHER" id="PTHR48111:SF37">
    <property type="entry name" value="RESPONSE REGULATOR PROTEIN CARR"/>
    <property type="match status" value="1"/>
</dbReference>
<dbReference type="SUPFAM" id="SSF52172">
    <property type="entry name" value="CheY-like"/>
    <property type="match status" value="1"/>
</dbReference>
<accession>W8X2T2</accession>
<organism evidence="10 11">
    <name type="scientific">Castellaniella defragrans (strain DSM 12143 / CCUG 39792 / 65Phen)</name>
    <name type="common">Alcaligenes defragrans</name>
    <dbReference type="NCBI Taxonomy" id="1437824"/>
    <lineage>
        <taxon>Bacteria</taxon>
        <taxon>Pseudomonadati</taxon>
        <taxon>Pseudomonadota</taxon>
        <taxon>Betaproteobacteria</taxon>
        <taxon>Burkholderiales</taxon>
        <taxon>Alcaligenaceae</taxon>
        <taxon>Castellaniella</taxon>
    </lineage>
</organism>
<dbReference type="FunFam" id="3.40.50.2300:FF:000002">
    <property type="entry name" value="DNA-binding response regulator PhoP"/>
    <property type="match status" value="1"/>
</dbReference>
<dbReference type="eggNOG" id="COG0745">
    <property type="taxonomic scope" value="Bacteria"/>
</dbReference>
<keyword evidence="1 6" id="KW-0597">Phosphoprotein</keyword>
<dbReference type="CDD" id="cd19934">
    <property type="entry name" value="REC_OmpR_EcPhoP-like"/>
    <property type="match status" value="1"/>
</dbReference>
<protein>
    <submittedName>
        <fullName evidence="10">Two component response regulator</fullName>
    </submittedName>
</protein>
<evidence type="ECO:0000256" key="4">
    <source>
        <dbReference type="ARBA" id="ARBA00023125"/>
    </source>
</evidence>
<dbReference type="GO" id="GO:0005829">
    <property type="term" value="C:cytosol"/>
    <property type="evidence" value="ECO:0007669"/>
    <property type="project" value="TreeGrafter"/>
</dbReference>
<dbReference type="SMART" id="SM00448">
    <property type="entry name" value="REC"/>
    <property type="match status" value="1"/>
</dbReference>
<dbReference type="GO" id="GO:0032993">
    <property type="term" value="C:protein-DNA complex"/>
    <property type="evidence" value="ECO:0007669"/>
    <property type="project" value="TreeGrafter"/>
</dbReference>
<dbReference type="InterPro" id="IPR011006">
    <property type="entry name" value="CheY-like_superfamily"/>
</dbReference>
<evidence type="ECO:0000259" key="9">
    <source>
        <dbReference type="PROSITE" id="PS51755"/>
    </source>
</evidence>
<evidence type="ECO:0000256" key="3">
    <source>
        <dbReference type="ARBA" id="ARBA00023015"/>
    </source>
</evidence>
<dbReference type="GO" id="GO:0000156">
    <property type="term" value="F:phosphorelay response regulator activity"/>
    <property type="evidence" value="ECO:0007669"/>
    <property type="project" value="TreeGrafter"/>
</dbReference>
<dbReference type="Proteomes" id="UP000019805">
    <property type="component" value="Chromosome"/>
</dbReference>
<feature type="domain" description="Response regulatory" evidence="8">
    <location>
        <begin position="16"/>
        <end position="130"/>
    </location>
</feature>
<evidence type="ECO:0000313" key="10">
    <source>
        <dbReference type="EMBL" id="CDM23376.1"/>
    </source>
</evidence>
<name>W8X2T2_CASD6</name>
<dbReference type="Pfam" id="PF00072">
    <property type="entry name" value="Response_reg"/>
    <property type="match status" value="1"/>
</dbReference>
<evidence type="ECO:0000256" key="1">
    <source>
        <dbReference type="ARBA" id="ARBA00022553"/>
    </source>
</evidence>
<proteinExistence type="predicted"/>
<keyword evidence="2" id="KW-0902">Two-component regulatory system</keyword>
<evidence type="ECO:0000256" key="6">
    <source>
        <dbReference type="PROSITE-ProRule" id="PRU00169"/>
    </source>
</evidence>